<dbReference type="AlphaFoldDB" id="A0A3Q3IH01"/>
<sequence>KFFEDTIGSLEEGPDHCRTRQVKAPDQDIIDLVHPEPDFVQTKEPLVVIPRFSLYTLFLPGFQSMFPTRESHSEVKPRHDPMDSLPSEYNPTLPGGTHGSTDYSYHPPGCIPTPVLIAQNIALHRRQSLESEKPPSYSNNIPVKQGPPTSAKPTRFPANINMTVGNKEQQNQSVANTSIQERRSQMLANLTGTSHPLLLDDPQQAIEQKDRNTPTRNISPRDPERDQSRAEALSKLGLTRNQATSGAMTPAPVAMTRNDLPDILSSHIDKSQSYPAKSEPLPTEAAPQVLSPDHKQKPASMFRPESITVQFSGRGPMTESRKEALRKLGLLKES</sequence>
<evidence type="ECO:0000256" key="2">
    <source>
        <dbReference type="SAM" id="MobiDB-lite"/>
    </source>
</evidence>
<feature type="compositionally biased region" description="Basic and acidic residues" evidence="2">
    <location>
        <begin position="69"/>
        <end position="82"/>
    </location>
</feature>
<feature type="compositionally biased region" description="Basic and acidic residues" evidence="2">
    <location>
        <begin position="207"/>
        <end position="229"/>
    </location>
</feature>
<reference evidence="3" key="1">
    <citation type="submission" date="2025-08" db="UniProtKB">
        <authorList>
            <consortium name="Ensembl"/>
        </authorList>
    </citation>
    <scope>IDENTIFICATION</scope>
</reference>
<reference evidence="3" key="2">
    <citation type="submission" date="2025-09" db="UniProtKB">
        <authorList>
            <consortium name="Ensembl"/>
        </authorList>
    </citation>
    <scope>IDENTIFICATION</scope>
</reference>
<evidence type="ECO:0000313" key="4">
    <source>
        <dbReference type="Proteomes" id="UP000261600"/>
    </source>
</evidence>
<evidence type="ECO:0000256" key="1">
    <source>
        <dbReference type="ARBA" id="ARBA00022553"/>
    </source>
</evidence>
<accession>A0A3Q3IH01</accession>
<name>A0A3Q3IH01_MONAL</name>
<protein>
    <recommendedName>
        <fullName evidence="5">Proline and serine rich 2</fullName>
    </recommendedName>
</protein>
<keyword evidence="4" id="KW-1185">Reference proteome</keyword>
<feature type="region of interest" description="Disordered" evidence="2">
    <location>
        <begin position="270"/>
        <end position="334"/>
    </location>
</feature>
<dbReference type="Ensembl" id="ENSMALT00000003794.1">
    <property type="protein sequence ID" value="ENSMALP00000003698.1"/>
    <property type="gene ID" value="ENSMALG00000002705.1"/>
</dbReference>
<dbReference type="PANTHER" id="PTHR16095">
    <property type="entry name" value="TRANSMEMBRANE PROTEIN 143 FAMILY MEMBER"/>
    <property type="match status" value="1"/>
</dbReference>
<keyword evidence="1" id="KW-0597">Phosphoprotein</keyword>
<evidence type="ECO:0000313" key="3">
    <source>
        <dbReference type="Ensembl" id="ENSMALP00000003698.1"/>
    </source>
</evidence>
<dbReference type="Proteomes" id="UP000261600">
    <property type="component" value="Unplaced"/>
</dbReference>
<feature type="compositionally biased region" description="Basic and acidic residues" evidence="2">
    <location>
        <begin position="319"/>
        <end position="334"/>
    </location>
</feature>
<feature type="region of interest" description="Disordered" evidence="2">
    <location>
        <begin position="193"/>
        <end position="229"/>
    </location>
</feature>
<feature type="region of interest" description="Disordered" evidence="2">
    <location>
        <begin position="128"/>
        <end position="152"/>
    </location>
</feature>
<evidence type="ECO:0008006" key="5">
    <source>
        <dbReference type="Google" id="ProtNLM"/>
    </source>
</evidence>
<dbReference type="PANTHER" id="PTHR16095:SF9">
    <property type="entry name" value="PROLINE AND SERINE-RICH PROTEIN 2"/>
    <property type="match status" value="1"/>
</dbReference>
<dbReference type="STRING" id="43700.ENSMALP00000003698"/>
<feature type="region of interest" description="Disordered" evidence="2">
    <location>
        <begin position="69"/>
        <end position="88"/>
    </location>
</feature>
<proteinExistence type="predicted"/>
<organism evidence="3 4">
    <name type="scientific">Monopterus albus</name>
    <name type="common">Swamp eel</name>
    <dbReference type="NCBI Taxonomy" id="43700"/>
    <lineage>
        <taxon>Eukaryota</taxon>
        <taxon>Metazoa</taxon>
        <taxon>Chordata</taxon>
        <taxon>Craniata</taxon>
        <taxon>Vertebrata</taxon>
        <taxon>Euteleostomi</taxon>
        <taxon>Actinopterygii</taxon>
        <taxon>Neopterygii</taxon>
        <taxon>Teleostei</taxon>
        <taxon>Neoteleostei</taxon>
        <taxon>Acanthomorphata</taxon>
        <taxon>Anabantaria</taxon>
        <taxon>Synbranchiformes</taxon>
        <taxon>Synbranchidae</taxon>
        <taxon>Monopterus</taxon>
    </lineage>
</organism>
<feature type="compositionally biased region" description="Polar residues" evidence="2">
    <location>
        <begin position="136"/>
        <end position="152"/>
    </location>
</feature>